<evidence type="ECO:0000313" key="7">
    <source>
        <dbReference type="EMBL" id="VWC76343.1"/>
    </source>
</evidence>
<dbReference type="GO" id="GO:0005576">
    <property type="term" value="C:extracellular region"/>
    <property type="evidence" value="ECO:0007669"/>
    <property type="project" value="TreeGrafter"/>
</dbReference>
<dbReference type="InterPro" id="IPR051455">
    <property type="entry name" value="Bact_solute-bind_prot3"/>
</dbReference>
<dbReference type="PANTHER" id="PTHR30085:SF6">
    <property type="entry name" value="ABC TRANSPORTER GLUTAMINE-BINDING PROTEIN GLNH"/>
    <property type="match status" value="1"/>
</dbReference>
<evidence type="ECO:0000256" key="4">
    <source>
        <dbReference type="RuleBase" id="RU003744"/>
    </source>
</evidence>
<organism evidence="7 8">
    <name type="scientific">Burkholderia lata (strain ATCC 17760 / DSM 23089 / LMG 22485 / NCIMB 9086 / R18194 / 383)</name>
    <dbReference type="NCBI Taxonomy" id="482957"/>
    <lineage>
        <taxon>Bacteria</taxon>
        <taxon>Pseudomonadati</taxon>
        <taxon>Pseudomonadota</taxon>
        <taxon>Betaproteobacteria</taxon>
        <taxon>Burkholderiales</taxon>
        <taxon>Burkholderiaceae</taxon>
        <taxon>Burkholderia</taxon>
        <taxon>Burkholderia cepacia complex</taxon>
    </lineage>
</organism>
<evidence type="ECO:0000256" key="2">
    <source>
        <dbReference type="ARBA" id="ARBA00022448"/>
    </source>
</evidence>
<proteinExistence type="inferred from homology"/>
<dbReference type="GO" id="GO:0006865">
    <property type="term" value="P:amino acid transport"/>
    <property type="evidence" value="ECO:0007669"/>
    <property type="project" value="TreeGrafter"/>
</dbReference>
<protein>
    <submittedName>
        <fullName evidence="7">Amino acid transport system, exported protein</fullName>
    </submittedName>
</protein>
<feature type="domain" description="Solute-binding protein family 3/N-terminal" evidence="6">
    <location>
        <begin position="31"/>
        <end position="253"/>
    </location>
</feature>
<comment type="similarity">
    <text evidence="1 4">Belongs to the bacterial solute-binding protein 3 family.</text>
</comment>
<evidence type="ECO:0000313" key="8">
    <source>
        <dbReference type="Proteomes" id="UP000494110"/>
    </source>
</evidence>
<reference evidence="7 8" key="1">
    <citation type="submission" date="2019-09" db="EMBL/GenBank/DDBJ databases">
        <authorList>
            <person name="Depoorter E."/>
        </authorList>
    </citation>
    <scope>NUCLEOTIDE SEQUENCE [LARGE SCALE GENOMIC DNA]</scope>
    <source>
        <strain evidence="7">R-39750</strain>
    </source>
</reference>
<dbReference type="InterPro" id="IPR018313">
    <property type="entry name" value="SBP_3_CS"/>
</dbReference>
<dbReference type="Pfam" id="PF00497">
    <property type="entry name" value="SBP_bac_3"/>
    <property type="match status" value="1"/>
</dbReference>
<dbReference type="RefSeq" id="WP_175011055.1">
    <property type="nucleotide sequence ID" value="NZ_CABVQN010000003.1"/>
</dbReference>
<evidence type="ECO:0000259" key="6">
    <source>
        <dbReference type="SMART" id="SM00062"/>
    </source>
</evidence>
<evidence type="ECO:0000256" key="3">
    <source>
        <dbReference type="ARBA" id="ARBA00022729"/>
    </source>
</evidence>
<gene>
    <name evidence="7" type="ORF">BLA39750_00901</name>
</gene>
<dbReference type="GO" id="GO:0030288">
    <property type="term" value="C:outer membrane-bounded periplasmic space"/>
    <property type="evidence" value="ECO:0007669"/>
    <property type="project" value="TreeGrafter"/>
</dbReference>
<evidence type="ECO:0000256" key="5">
    <source>
        <dbReference type="SAM" id="SignalP"/>
    </source>
</evidence>
<dbReference type="Gene3D" id="3.40.190.10">
    <property type="entry name" value="Periplasmic binding protein-like II"/>
    <property type="match status" value="2"/>
</dbReference>
<accession>A0A6P2VAS5</accession>
<dbReference type="SUPFAM" id="SSF53850">
    <property type="entry name" value="Periplasmic binding protein-like II"/>
    <property type="match status" value="1"/>
</dbReference>
<dbReference type="PROSITE" id="PS01039">
    <property type="entry name" value="SBP_BACTERIAL_3"/>
    <property type="match status" value="1"/>
</dbReference>
<dbReference type="EMBL" id="CABVQN010000003">
    <property type="protein sequence ID" value="VWC76343.1"/>
    <property type="molecule type" value="Genomic_DNA"/>
</dbReference>
<keyword evidence="3 5" id="KW-0732">Signal</keyword>
<feature type="chain" id="PRO_5026777552" evidence="5">
    <location>
        <begin position="21"/>
        <end position="269"/>
    </location>
</feature>
<sequence length="269" mass="29470">MRKLQLIPLVFLVSFGLAKADQLAEIKARGTLVCGVYTGAEPFAFQDPASRELRGYDIDFCKGIAARLGVKPQLKVVSLEARIPELQQKRVDVLAALLGYNAARAEQVTFSDAYYVSRQIVSVKTDNVKALSEMAGKRLSTIKGSSNIPMIQRSLPTATIVSYEDGPAAFMAMMQNKVDGFAVSETAFWRFLQKMKLQSSTLHSLEPAVGAEYIGMGIRKGEPALEAAINNALLDMEKSGEVDKIFDQWIKPAAPTPIKRSFTIAPIPR</sequence>
<dbReference type="AlphaFoldDB" id="A0A6P2VAS5"/>
<dbReference type="SMART" id="SM00062">
    <property type="entry name" value="PBPb"/>
    <property type="match status" value="1"/>
</dbReference>
<dbReference type="PANTHER" id="PTHR30085">
    <property type="entry name" value="AMINO ACID ABC TRANSPORTER PERMEASE"/>
    <property type="match status" value="1"/>
</dbReference>
<dbReference type="InterPro" id="IPR001638">
    <property type="entry name" value="Solute-binding_3/MltF_N"/>
</dbReference>
<feature type="signal peptide" evidence="5">
    <location>
        <begin position="1"/>
        <end position="20"/>
    </location>
</feature>
<evidence type="ECO:0000256" key="1">
    <source>
        <dbReference type="ARBA" id="ARBA00010333"/>
    </source>
</evidence>
<name>A0A6P2VAS5_BURL3</name>
<dbReference type="Proteomes" id="UP000494110">
    <property type="component" value="Unassembled WGS sequence"/>
</dbReference>
<keyword evidence="2" id="KW-0813">Transport</keyword>